<dbReference type="RefSeq" id="WP_266340148.1">
    <property type="nucleotide sequence ID" value="NZ_JAPKNK010000008.1"/>
</dbReference>
<feature type="transmembrane region" description="Helical" evidence="1">
    <location>
        <begin position="73"/>
        <end position="97"/>
    </location>
</feature>
<feature type="transmembrane region" description="Helical" evidence="1">
    <location>
        <begin position="6"/>
        <end position="25"/>
    </location>
</feature>
<organism evidence="2 3">
    <name type="scientific">Kaistia nematophila</name>
    <dbReference type="NCBI Taxonomy" id="2994654"/>
    <lineage>
        <taxon>Bacteria</taxon>
        <taxon>Pseudomonadati</taxon>
        <taxon>Pseudomonadota</taxon>
        <taxon>Alphaproteobacteria</taxon>
        <taxon>Hyphomicrobiales</taxon>
        <taxon>Kaistiaceae</taxon>
        <taxon>Kaistia</taxon>
    </lineage>
</organism>
<dbReference type="Proteomes" id="UP001144805">
    <property type="component" value="Unassembled WGS sequence"/>
</dbReference>
<reference evidence="2" key="1">
    <citation type="submission" date="2022-11" db="EMBL/GenBank/DDBJ databases">
        <title>Biodiversity and phylogenetic relationships of bacteria.</title>
        <authorList>
            <person name="Machado R.A.R."/>
            <person name="Bhat A."/>
            <person name="Loulou A."/>
            <person name="Kallel S."/>
        </authorList>
    </citation>
    <scope>NUCLEOTIDE SEQUENCE</scope>
    <source>
        <strain evidence="2">K-TC2</strain>
    </source>
</reference>
<proteinExistence type="predicted"/>
<protein>
    <recommendedName>
        <fullName evidence="4">Two pore domain potassium channel family protein</fullName>
    </recommendedName>
</protein>
<comment type="caution">
    <text evidence="2">The sequence shown here is derived from an EMBL/GenBank/DDBJ whole genome shotgun (WGS) entry which is preliminary data.</text>
</comment>
<name>A0A9X3IMS2_9HYPH</name>
<evidence type="ECO:0000313" key="2">
    <source>
        <dbReference type="EMBL" id="MCX5571187.1"/>
    </source>
</evidence>
<evidence type="ECO:0000313" key="3">
    <source>
        <dbReference type="Proteomes" id="UP001144805"/>
    </source>
</evidence>
<gene>
    <name evidence="2" type="ORF">OSH07_18440</name>
</gene>
<sequence length="363" mass="40588">MDIVLHIAAVLLGIAAVVLYFRSIVRVVLINRRERDFIEHGARFCAVWIIHTLALPRKDYNETQRLQAWIMPLFLFLAIASWFLLVQTGFTLILWGLGTEPRWGYAFTASGSALSTLGFKTPPTLSGELLAVFEAAIGLAVVILLFTFVPGYQAAIQIRERKVGWLYARTGRRPTTSSLIESLQRSGQIEHHSAVWEDWELWFRGLLETHSISPILAYVPAIYRGTSWVGAAAAVLDATSLLTACLDDKHTESARICREIGCHALKSLAIELNPRIPADAWTHRSVDPKLIENFDLLYARLGEIGLPTKPDKDECRKAFIALRADYETSIRLLAQSTLMPIEEPWVLPHSHQSEPANATPTLA</sequence>
<keyword evidence="1" id="KW-1133">Transmembrane helix</keyword>
<evidence type="ECO:0008006" key="4">
    <source>
        <dbReference type="Google" id="ProtNLM"/>
    </source>
</evidence>
<accession>A0A9X3IMS2</accession>
<dbReference type="EMBL" id="JAPKNK010000008">
    <property type="protein sequence ID" value="MCX5571187.1"/>
    <property type="molecule type" value="Genomic_DNA"/>
</dbReference>
<evidence type="ECO:0000256" key="1">
    <source>
        <dbReference type="SAM" id="Phobius"/>
    </source>
</evidence>
<keyword evidence="3" id="KW-1185">Reference proteome</keyword>
<keyword evidence="1" id="KW-0812">Transmembrane</keyword>
<feature type="transmembrane region" description="Helical" evidence="1">
    <location>
        <begin position="129"/>
        <end position="152"/>
    </location>
</feature>
<keyword evidence="1" id="KW-0472">Membrane</keyword>
<dbReference type="AlphaFoldDB" id="A0A9X3IMS2"/>